<accession>A0A519BAH5</accession>
<reference evidence="1 2" key="1">
    <citation type="submission" date="2019-01" db="EMBL/GenBank/DDBJ databases">
        <title>Insights into ecological role of a new deltaproteobacterial order Candidatus Sinidesulfobacterales (Sva0485) by metagenomics and metatranscriptomics.</title>
        <authorList>
            <person name="Tan S."/>
            <person name="Liu J."/>
            <person name="Fang Y."/>
            <person name="Hedlund B.P."/>
            <person name="Lian Z.H."/>
            <person name="Huang L.Y."/>
            <person name="Li J.T."/>
            <person name="Huang L.N."/>
            <person name="Li W.J."/>
            <person name="Jiang H.C."/>
            <person name="Dong H.L."/>
            <person name="Shu W.S."/>
        </authorList>
    </citation>
    <scope>NUCLEOTIDE SEQUENCE [LARGE SCALE GENOMIC DNA]</scope>
    <source>
        <strain evidence="1">AP3</strain>
    </source>
</reference>
<protein>
    <submittedName>
        <fullName evidence="1">Uncharacterized protein</fullName>
    </submittedName>
</protein>
<dbReference type="EMBL" id="SGBD01000003">
    <property type="protein sequence ID" value="RZD14285.1"/>
    <property type="molecule type" value="Genomic_DNA"/>
</dbReference>
<sequence>MPIEIFETVSTYYKFWIPAYAGMTIPEFNFSSNRRHSCVGRNPEKKFYIGNFGSKAYCAII</sequence>
<evidence type="ECO:0000313" key="2">
    <source>
        <dbReference type="Proteomes" id="UP000320813"/>
    </source>
</evidence>
<gene>
    <name evidence="1" type="ORF">EVJ47_06350</name>
</gene>
<comment type="caution">
    <text evidence="1">The sequence shown here is derived from an EMBL/GenBank/DDBJ whole genome shotgun (WGS) entry which is preliminary data.</text>
</comment>
<dbReference type="Proteomes" id="UP000320813">
    <property type="component" value="Unassembled WGS sequence"/>
</dbReference>
<name>A0A519BAH5_9DELT</name>
<evidence type="ECO:0000313" key="1">
    <source>
        <dbReference type="EMBL" id="RZD14285.1"/>
    </source>
</evidence>
<dbReference type="AlphaFoldDB" id="A0A519BAH5"/>
<organism evidence="1 2">
    <name type="scientific">Candidatus Acidulodesulfobacterium ferriphilum</name>
    <dbReference type="NCBI Taxonomy" id="2597223"/>
    <lineage>
        <taxon>Bacteria</taxon>
        <taxon>Deltaproteobacteria</taxon>
        <taxon>Candidatus Acidulodesulfobacterales</taxon>
        <taxon>Candidatus Acidulodesulfobacterium</taxon>
    </lineage>
</organism>
<proteinExistence type="predicted"/>